<keyword evidence="2" id="KW-1185">Reference proteome</keyword>
<accession>A9IYX6</accession>
<protein>
    <submittedName>
        <fullName evidence="1">Uncharacterized protein</fullName>
    </submittedName>
</protein>
<evidence type="ECO:0000313" key="1">
    <source>
        <dbReference type="EMBL" id="CAK02447.1"/>
    </source>
</evidence>
<gene>
    <name evidence="1" type="ordered locus">BT_2471</name>
</gene>
<dbReference type="eggNOG" id="COG3905">
    <property type="taxonomic scope" value="Bacteria"/>
</dbReference>
<dbReference type="EMBL" id="AM260525">
    <property type="protein sequence ID" value="CAK02447.1"/>
    <property type="molecule type" value="Genomic_DNA"/>
</dbReference>
<evidence type="ECO:0000313" key="2">
    <source>
        <dbReference type="Proteomes" id="UP000001592"/>
    </source>
</evidence>
<proteinExistence type="predicted"/>
<name>A9IYX6_BART1</name>
<sequence length="63" mass="7654">MVVKWLRQHLLFALDNVLKNEFSKAAKVCDRFGAQFLRDYMRDIVKKQKEKSAHDLWFREQVQ</sequence>
<organism evidence="1 2">
    <name type="scientific">Bartonella tribocorum (strain DSM 28219 / CCUG 45778 / CIP 105476 / IBS 506)</name>
    <dbReference type="NCBI Taxonomy" id="382640"/>
    <lineage>
        <taxon>Bacteria</taxon>
        <taxon>Pseudomonadati</taxon>
        <taxon>Pseudomonadota</taxon>
        <taxon>Alphaproteobacteria</taxon>
        <taxon>Hyphomicrobiales</taxon>
        <taxon>Bartonellaceae</taxon>
        <taxon>Bartonella</taxon>
    </lineage>
</organism>
<dbReference type="KEGG" id="btr:BT_2471"/>
<dbReference type="AlphaFoldDB" id="A9IYX6"/>
<dbReference type="Proteomes" id="UP000001592">
    <property type="component" value="Chromosome"/>
</dbReference>
<dbReference type="HOGENOM" id="CLU_2876735_0_0_5"/>
<reference evidence="1 2" key="1">
    <citation type="journal article" date="2007" name="Nat. Genet.">
        <title>Genomic analysis of Bartonella identifies type IV secretion systems as host adaptability factors.</title>
        <authorList>
            <person name="Saenz H.L."/>
            <person name="Engel P."/>
            <person name="Stoeckli M.C."/>
            <person name="Lanz C."/>
            <person name="Raddatz G."/>
            <person name="Vayssier-Taussat M."/>
            <person name="Birtles R."/>
            <person name="Schuster S.C."/>
            <person name="Dehio C."/>
        </authorList>
    </citation>
    <scope>NUCLEOTIDE SEQUENCE [LARGE SCALE GENOMIC DNA]</scope>
    <source>
        <strain evidence="2">DSM 28219 / CCUG 45778 / CIP 105476 / IBS 506</strain>
    </source>
</reference>